<organism evidence="1">
    <name type="scientific">marine sediment metagenome</name>
    <dbReference type="NCBI Taxonomy" id="412755"/>
    <lineage>
        <taxon>unclassified sequences</taxon>
        <taxon>metagenomes</taxon>
        <taxon>ecological metagenomes</taxon>
    </lineage>
</organism>
<dbReference type="EMBL" id="LAZR01000344">
    <property type="protein sequence ID" value="KKN73414.1"/>
    <property type="molecule type" value="Genomic_DNA"/>
</dbReference>
<protein>
    <submittedName>
        <fullName evidence="1">Uncharacterized protein</fullName>
    </submittedName>
</protein>
<gene>
    <name evidence="1" type="ORF">LCGC14_0401170</name>
</gene>
<reference evidence="1" key="1">
    <citation type="journal article" date="2015" name="Nature">
        <title>Complex archaea that bridge the gap between prokaryotes and eukaryotes.</title>
        <authorList>
            <person name="Spang A."/>
            <person name="Saw J.H."/>
            <person name="Jorgensen S.L."/>
            <person name="Zaremba-Niedzwiedzka K."/>
            <person name="Martijn J."/>
            <person name="Lind A.E."/>
            <person name="van Eijk R."/>
            <person name="Schleper C."/>
            <person name="Guy L."/>
            <person name="Ettema T.J."/>
        </authorList>
    </citation>
    <scope>NUCLEOTIDE SEQUENCE</scope>
</reference>
<accession>A0A0F9T2G3</accession>
<dbReference type="AlphaFoldDB" id="A0A0F9T2G3"/>
<sequence>MNEVREGSQARLVMTFKNFDAAAADPTSPTMAIHDLLSGTAIRAAAAISTTSGVATETITAAENAMVDSSLDFETHRVTIQSDEVNEEFRFRVRNLAQV</sequence>
<evidence type="ECO:0000313" key="1">
    <source>
        <dbReference type="EMBL" id="KKN73414.1"/>
    </source>
</evidence>
<name>A0A0F9T2G3_9ZZZZ</name>
<comment type="caution">
    <text evidence="1">The sequence shown here is derived from an EMBL/GenBank/DDBJ whole genome shotgun (WGS) entry which is preliminary data.</text>
</comment>
<proteinExistence type="predicted"/>